<dbReference type="Proteomes" id="UP000075799">
    <property type="component" value="Unassembled WGS sequence"/>
</dbReference>
<evidence type="ECO:0000313" key="2">
    <source>
        <dbReference type="EMBL" id="KYG62842.1"/>
    </source>
</evidence>
<comment type="caution">
    <text evidence="2">The sequence shown here is derived from an EMBL/GenBank/DDBJ whole genome shotgun (WGS) entry which is preliminary data.</text>
</comment>
<evidence type="ECO:0000313" key="3">
    <source>
        <dbReference type="Proteomes" id="UP000075799"/>
    </source>
</evidence>
<protein>
    <submittedName>
        <fullName evidence="2">Uncharacterized protein</fullName>
    </submittedName>
</protein>
<dbReference type="RefSeq" id="WP_063209240.1">
    <property type="nucleotide sequence ID" value="NZ_LUKD01000008.1"/>
</dbReference>
<proteinExistence type="predicted"/>
<organism evidence="2 3">
    <name type="scientific">Bdellovibrio bacteriovorus</name>
    <dbReference type="NCBI Taxonomy" id="959"/>
    <lineage>
        <taxon>Bacteria</taxon>
        <taxon>Pseudomonadati</taxon>
        <taxon>Bdellovibrionota</taxon>
        <taxon>Bdellovibrionia</taxon>
        <taxon>Bdellovibrionales</taxon>
        <taxon>Pseudobdellovibrionaceae</taxon>
        <taxon>Bdellovibrio</taxon>
    </lineage>
</organism>
<dbReference type="EMBL" id="LUKD01000008">
    <property type="protein sequence ID" value="KYG62842.1"/>
    <property type="molecule type" value="Genomic_DNA"/>
</dbReference>
<gene>
    <name evidence="2" type="ORF">AZI87_16355</name>
</gene>
<feature type="transmembrane region" description="Helical" evidence="1">
    <location>
        <begin position="76"/>
        <end position="94"/>
    </location>
</feature>
<feature type="transmembrane region" description="Helical" evidence="1">
    <location>
        <begin position="6"/>
        <end position="28"/>
    </location>
</feature>
<reference evidence="2 3" key="1">
    <citation type="submission" date="2016-03" db="EMBL/GenBank/DDBJ databases">
        <authorList>
            <person name="Ploux O."/>
        </authorList>
    </citation>
    <scope>NUCLEOTIDE SEQUENCE [LARGE SCALE GENOMIC DNA]</scope>
    <source>
        <strain evidence="2 3">EC13</strain>
    </source>
</reference>
<keyword evidence="1" id="KW-0812">Transmembrane</keyword>
<keyword evidence="1" id="KW-0472">Membrane</keyword>
<keyword evidence="1" id="KW-1133">Transmembrane helix</keyword>
<feature type="transmembrane region" description="Helical" evidence="1">
    <location>
        <begin position="115"/>
        <end position="134"/>
    </location>
</feature>
<evidence type="ECO:0000256" key="1">
    <source>
        <dbReference type="SAM" id="Phobius"/>
    </source>
</evidence>
<accession>A0A162FZ93</accession>
<sequence>MQSKLSSFNIIKAVWLTLSVGVAIFGLLAQGDSSVVASYLIWLLTLPSGIAVYFGVSFALSFIAKESLGFGGLYDFSLTLFTYLLAIIFGYFQWFIVVPKEIYKLKKNKTSRAWFIVYFILIIFSVYLFLGHIFPSVD</sequence>
<dbReference type="AlphaFoldDB" id="A0A162FZ93"/>
<name>A0A162FZ93_BDEBC</name>
<feature type="transmembrane region" description="Helical" evidence="1">
    <location>
        <begin position="40"/>
        <end position="64"/>
    </location>
</feature>